<sequence length="221" mass="25150">MNTWVKCTQITFTILLCLSTDHSNAKTQQLSKITPGFEATQKQFINQNGMFLMSKNSIFSFGFYLSVDAPLFVLVINHVFSSTNTWTANRGLLVDNSAKFIFSNDGNACLTSISNAVIWSTNTSKQGVQFMELKDDGNLILIGKNHKLIWQSFDYPTDTLLLGQRFFREMKLTSFPNDLFYYLRLVSGDLVLYGGYDPPQVYWSMSNDTRKYIRKSGTEVS</sequence>
<keyword evidence="3" id="KW-0472">Membrane</keyword>
<dbReference type="InterPro" id="IPR036426">
    <property type="entry name" value="Bulb-type_lectin_dom_sf"/>
</dbReference>
<dbReference type="Gene3D" id="2.90.10.10">
    <property type="entry name" value="Bulb-type lectin domain"/>
    <property type="match status" value="1"/>
</dbReference>
<dbReference type="PROSITE" id="PS50927">
    <property type="entry name" value="BULB_LECTIN"/>
    <property type="match status" value="1"/>
</dbReference>
<name>A0AAW1IJY0_SAPOF</name>
<evidence type="ECO:0000313" key="7">
    <source>
        <dbReference type="Proteomes" id="UP001443914"/>
    </source>
</evidence>
<feature type="chain" id="PRO_5043497665" description="Bulb-type lectin domain-containing protein" evidence="4">
    <location>
        <begin position="26"/>
        <end position="221"/>
    </location>
</feature>
<comment type="caution">
    <text evidence="6">The sequence shown here is derived from an EMBL/GenBank/DDBJ whole genome shotgun (WGS) entry which is preliminary data.</text>
</comment>
<dbReference type="CDD" id="cd00028">
    <property type="entry name" value="B_lectin"/>
    <property type="match status" value="1"/>
</dbReference>
<feature type="domain" description="Bulb-type lectin" evidence="5">
    <location>
        <begin position="36"/>
        <end position="154"/>
    </location>
</feature>
<feature type="transmembrane region" description="Helical" evidence="3">
    <location>
        <begin position="58"/>
        <end position="80"/>
    </location>
</feature>
<dbReference type="PANTHER" id="PTHR47976:SF115">
    <property type="entry name" value="RECEPTOR-LIKE SERINE_THREONINE-PROTEIN KINASE"/>
    <property type="match status" value="1"/>
</dbReference>
<keyword evidence="7" id="KW-1185">Reference proteome</keyword>
<evidence type="ECO:0000256" key="1">
    <source>
        <dbReference type="ARBA" id="ARBA00022729"/>
    </source>
</evidence>
<keyword evidence="1 4" id="KW-0732">Signal</keyword>
<evidence type="ECO:0000256" key="4">
    <source>
        <dbReference type="SAM" id="SignalP"/>
    </source>
</evidence>
<evidence type="ECO:0000313" key="6">
    <source>
        <dbReference type="EMBL" id="KAK9690387.1"/>
    </source>
</evidence>
<dbReference type="PANTHER" id="PTHR47976">
    <property type="entry name" value="G-TYPE LECTIN S-RECEPTOR-LIKE SERINE/THREONINE-PROTEIN KINASE SD2-5"/>
    <property type="match status" value="1"/>
</dbReference>
<evidence type="ECO:0000259" key="5">
    <source>
        <dbReference type="PROSITE" id="PS50927"/>
    </source>
</evidence>
<keyword evidence="3" id="KW-1133">Transmembrane helix</keyword>
<dbReference type="InterPro" id="IPR001480">
    <property type="entry name" value="Bulb-type_lectin_dom"/>
</dbReference>
<evidence type="ECO:0000256" key="2">
    <source>
        <dbReference type="ARBA" id="ARBA00023180"/>
    </source>
</evidence>
<dbReference type="SUPFAM" id="SSF51110">
    <property type="entry name" value="alpha-D-mannose-specific plant lectins"/>
    <property type="match status" value="1"/>
</dbReference>
<feature type="signal peptide" evidence="4">
    <location>
        <begin position="1"/>
        <end position="25"/>
    </location>
</feature>
<dbReference type="AlphaFoldDB" id="A0AAW1IJY0"/>
<proteinExistence type="predicted"/>
<reference evidence="6" key="1">
    <citation type="submission" date="2024-03" db="EMBL/GenBank/DDBJ databases">
        <title>WGS assembly of Saponaria officinalis var. Norfolk2.</title>
        <authorList>
            <person name="Jenkins J."/>
            <person name="Shu S."/>
            <person name="Grimwood J."/>
            <person name="Barry K."/>
            <person name="Goodstein D."/>
            <person name="Schmutz J."/>
            <person name="Leebens-Mack J."/>
            <person name="Osbourn A."/>
        </authorList>
    </citation>
    <scope>NUCLEOTIDE SEQUENCE [LARGE SCALE GENOMIC DNA]</scope>
    <source>
        <strain evidence="6">JIC</strain>
    </source>
</reference>
<gene>
    <name evidence="6" type="ORF">RND81_09G124100</name>
</gene>
<dbReference type="EMBL" id="JBDFQZ010000009">
    <property type="protein sequence ID" value="KAK9690387.1"/>
    <property type="molecule type" value="Genomic_DNA"/>
</dbReference>
<dbReference type="Pfam" id="PF01453">
    <property type="entry name" value="B_lectin"/>
    <property type="match status" value="1"/>
</dbReference>
<evidence type="ECO:0000256" key="3">
    <source>
        <dbReference type="SAM" id="Phobius"/>
    </source>
</evidence>
<dbReference type="Proteomes" id="UP001443914">
    <property type="component" value="Unassembled WGS sequence"/>
</dbReference>
<protein>
    <recommendedName>
        <fullName evidence="5">Bulb-type lectin domain-containing protein</fullName>
    </recommendedName>
</protein>
<keyword evidence="2" id="KW-0325">Glycoprotein</keyword>
<dbReference type="SMART" id="SM00108">
    <property type="entry name" value="B_lectin"/>
    <property type="match status" value="1"/>
</dbReference>
<dbReference type="InterPro" id="IPR051343">
    <property type="entry name" value="G-type_lectin_kinases/EP1-like"/>
</dbReference>
<organism evidence="6 7">
    <name type="scientific">Saponaria officinalis</name>
    <name type="common">Common soapwort</name>
    <name type="synonym">Lychnis saponaria</name>
    <dbReference type="NCBI Taxonomy" id="3572"/>
    <lineage>
        <taxon>Eukaryota</taxon>
        <taxon>Viridiplantae</taxon>
        <taxon>Streptophyta</taxon>
        <taxon>Embryophyta</taxon>
        <taxon>Tracheophyta</taxon>
        <taxon>Spermatophyta</taxon>
        <taxon>Magnoliopsida</taxon>
        <taxon>eudicotyledons</taxon>
        <taxon>Gunneridae</taxon>
        <taxon>Pentapetalae</taxon>
        <taxon>Caryophyllales</taxon>
        <taxon>Caryophyllaceae</taxon>
        <taxon>Caryophylleae</taxon>
        <taxon>Saponaria</taxon>
    </lineage>
</organism>
<accession>A0AAW1IJY0</accession>
<keyword evidence="3" id="KW-0812">Transmembrane</keyword>